<dbReference type="InterPro" id="IPR009000">
    <property type="entry name" value="Transl_B-barrel_sf"/>
</dbReference>
<organism evidence="1 2">
    <name type="scientific">Candidatus Buchananbacteria bacterium RIFCSPHIGHO2_01_FULL_39_8</name>
    <dbReference type="NCBI Taxonomy" id="1797533"/>
    <lineage>
        <taxon>Bacteria</taxon>
        <taxon>Candidatus Buchananiibacteriota</taxon>
    </lineage>
</organism>
<dbReference type="Proteomes" id="UP000176241">
    <property type="component" value="Unassembled WGS sequence"/>
</dbReference>
<dbReference type="Gene3D" id="2.40.30.10">
    <property type="entry name" value="Translation factors"/>
    <property type="match status" value="1"/>
</dbReference>
<gene>
    <name evidence="1" type="ORF">A2731_02365</name>
</gene>
<dbReference type="EMBL" id="MHIC01000014">
    <property type="protein sequence ID" value="OGY45605.1"/>
    <property type="molecule type" value="Genomic_DNA"/>
</dbReference>
<dbReference type="AlphaFoldDB" id="A0A1G1XZT7"/>
<protein>
    <recommendedName>
        <fullName evidence="3">Translation elongation factor-like protein</fullName>
    </recommendedName>
</protein>
<name>A0A1G1XZT7_9BACT</name>
<evidence type="ECO:0000313" key="1">
    <source>
        <dbReference type="EMBL" id="OGY45605.1"/>
    </source>
</evidence>
<reference evidence="1 2" key="1">
    <citation type="journal article" date="2016" name="Nat. Commun.">
        <title>Thousands of microbial genomes shed light on interconnected biogeochemical processes in an aquifer system.</title>
        <authorList>
            <person name="Anantharaman K."/>
            <person name="Brown C.T."/>
            <person name="Hug L.A."/>
            <person name="Sharon I."/>
            <person name="Castelle C.J."/>
            <person name="Probst A.J."/>
            <person name="Thomas B.C."/>
            <person name="Singh A."/>
            <person name="Wilkins M.J."/>
            <person name="Karaoz U."/>
            <person name="Brodie E.L."/>
            <person name="Williams K.H."/>
            <person name="Hubbard S.S."/>
            <person name="Banfield J.F."/>
        </authorList>
    </citation>
    <scope>NUCLEOTIDE SEQUENCE [LARGE SCALE GENOMIC DNA]</scope>
</reference>
<evidence type="ECO:0000313" key="2">
    <source>
        <dbReference type="Proteomes" id="UP000176241"/>
    </source>
</evidence>
<dbReference type="STRING" id="1797533.A2731_02365"/>
<proteinExistence type="predicted"/>
<accession>A0A1G1XZT7</accession>
<comment type="caution">
    <text evidence="1">The sequence shown here is derived from an EMBL/GenBank/DDBJ whole genome shotgun (WGS) entry which is preliminary data.</text>
</comment>
<sequence length="84" mass="9160">MPKGKQIGKITHFFSKISVAVVELSDKLKVGDSIVITGHSKEFEQAVDSMQVEHEQVTEAKKGDAVGMKVDQSVKEGDLVYLKG</sequence>
<dbReference type="SUPFAM" id="SSF50447">
    <property type="entry name" value="Translation proteins"/>
    <property type="match status" value="1"/>
</dbReference>
<evidence type="ECO:0008006" key="3">
    <source>
        <dbReference type="Google" id="ProtNLM"/>
    </source>
</evidence>